<dbReference type="EMBL" id="MU826395">
    <property type="protein sequence ID" value="KAJ7376593.1"/>
    <property type="molecule type" value="Genomic_DNA"/>
</dbReference>
<protein>
    <submittedName>
        <fullName evidence="1">Golgi membrane exchange factor (Ric1p-Rgp1p) subunit</fullName>
    </submittedName>
</protein>
<name>A0A9W9Z7C4_9CNID</name>
<dbReference type="Proteomes" id="UP001163046">
    <property type="component" value="Unassembled WGS sequence"/>
</dbReference>
<gene>
    <name evidence="1" type="primary">RGP1</name>
    <name evidence="1" type="ORF">OS493_033754</name>
</gene>
<keyword evidence="2" id="KW-1185">Reference proteome</keyword>
<reference evidence="1" key="1">
    <citation type="submission" date="2023-01" db="EMBL/GenBank/DDBJ databases">
        <title>Genome assembly of the deep-sea coral Lophelia pertusa.</title>
        <authorList>
            <person name="Herrera S."/>
            <person name="Cordes E."/>
        </authorList>
    </citation>
    <scope>NUCLEOTIDE SEQUENCE</scope>
    <source>
        <strain evidence="1">USNM1676648</strain>
        <tissue evidence="1">Polyp</tissue>
    </source>
</reference>
<dbReference type="PANTHER" id="PTHR12507">
    <property type="entry name" value="REDUCED GROWTH PHENOTYPE 1 RGP1, YEAST -RELATED"/>
    <property type="match status" value="1"/>
</dbReference>
<organism evidence="1 2">
    <name type="scientific">Desmophyllum pertusum</name>
    <dbReference type="NCBI Taxonomy" id="174260"/>
    <lineage>
        <taxon>Eukaryota</taxon>
        <taxon>Metazoa</taxon>
        <taxon>Cnidaria</taxon>
        <taxon>Anthozoa</taxon>
        <taxon>Hexacorallia</taxon>
        <taxon>Scleractinia</taxon>
        <taxon>Caryophylliina</taxon>
        <taxon>Caryophylliidae</taxon>
        <taxon>Desmophyllum</taxon>
    </lineage>
</organism>
<accession>A0A9W9Z7C4</accession>
<dbReference type="OrthoDB" id="1918at2759"/>
<dbReference type="Pfam" id="PF08737">
    <property type="entry name" value="Rgp1"/>
    <property type="match status" value="2"/>
</dbReference>
<dbReference type="AlphaFoldDB" id="A0A9W9Z7C4"/>
<dbReference type="InterPro" id="IPR014848">
    <property type="entry name" value="Rgp1"/>
</dbReference>
<comment type="caution">
    <text evidence="1">The sequence shown here is derived from an EMBL/GenBank/DDBJ whole genome shotgun (WGS) entry which is preliminary data.</text>
</comment>
<proteinExistence type="predicted"/>
<sequence length="317" mass="35572">MLLVQASFRQEVSKAAVCYLHSRRYYFVIWELAPGESRNYFYSDTIPFDSVPSYKGHAVKYSYKITVGTSRVQGQSKLLRLPVRILVLKGIGGIEQFLSKQENSHNPFLEDSTPKTSLLDLAVDVLTTITSRRNSHVYNIVSNRGTVGRFCLFKSAYRIGEEIVGSFDFSDSLIICLKFSVVLQSEEHIPENSRNPSKSSSEVTYSSFTSVQENCLHTKKTHLVLPIPFTACPEFVSDLVCLKWRLHFEFTLASSPLPAGASPVQLTTPYTDIATWQGPSDIDVETMIWDLPIKMIATNPLHASSISMHRTSSAIVF</sequence>
<evidence type="ECO:0000313" key="1">
    <source>
        <dbReference type="EMBL" id="KAJ7376593.1"/>
    </source>
</evidence>
<evidence type="ECO:0000313" key="2">
    <source>
        <dbReference type="Proteomes" id="UP001163046"/>
    </source>
</evidence>